<dbReference type="AlphaFoldDB" id="A0A3N6PZG9"/>
<dbReference type="RefSeq" id="WP_124155665.1">
    <property type="nucleotide sequence ID" value="NZ_CAWOLW010000293.1"/>
</dbReference>
<name>A0A3N6PZG9_9CYAN</name>
<accession>A0A3N6PZG9</accession>
<evidence type="ECO:0000313" key="2">
    <source>
        <dbReference type="Proteomes" id="UP000269154"/>
    </source>
</evidence>
<gene>
    <name evidence="1" type="ORF">D5R40_30850</name>
</gene>
<protein>
    <submittedName>
        <fullName evidence="1">Uncharacterized protein</fullName>
    </submittedName>
</protein>
<dbReference type="OrthoDB" id="333971at2"/>
<keyword evidence="2" id="KW-1185">Reference proteome</keyword>
<sequence>MRKVYEVHGQEGRCARTEKRDLFTIERLDNNRLRVRAYNTNKDAEKEGMYYDRTFLASETKEIILYGMDGNDFLSI</sequence>
<reference evidence="1 2" key="1">
    <citation type="journal article" date="2018" name="ACS Chem. Biol.">
        <title>Ketoreductase domain dysfunction expands chemodiversity: malyngamide biosynthesis in the cyanobacterium Okeania hirsuta.</title>
        <authorList>
            <person name="Moss N.A."/>
            <person name="Leao T."/>
            <person name="Rankin M."/>
            <person name="McCullough T.M."/>
            <person name="Qu P."/>
            <person name="Korobeynikov A."/>
            <person name="Smith J.L."/>
            <person name="Gerwick L."/>
            <person name="Gerwick W.H."/>
        </authorList>
    </citation>
    <scope>NUCLEOTIDE SEQUENCE [LARGE SCALE GENOMIC DNA]</scope>
    <source>
        <strain evidence="1 2">PAB10Feb10-1</strain>
    </source>
</reference>
<proteinExistence type="predicted"/>
<comment type="caution">
    <text evidence="1">The sequence shown here is derived from an EMBL/GenBank/DDBJ whole genome shotgun (WGS) entry which is preliminary data.</text>
</comment>
<organism evidence="1 2">
    <name type="scientific">Okeania hirsuta</name>
    <dbReference type="NCBI Taxonomy" id="1458930"/>
    <lineage>
        <taxon>Bacteria</taxon>
        <taxon>Bacillati</taxon>
        <taxon>Cyanobacteriota</taxon>
        <taxon>Cyanophyceae</taxon>
        <taxon>Oscillatoriophycideae</taxon>
        <taxon>Oscillatoriales</taxon>
        <taxon>Microcoleaceae</taxon>
        <taxon>Okeania</taxon>
    </lineage>
</organism>
<evidence type="ECO:0000313" key="1">
    <source>
        <dbReference type="EMBL" id="RQH22488.1"/>
    </source>
</evidence>
<dbReference type="Proteomes" id="UP000269154">
    <property type="component" value="Unassembled WGS sequence"/>
</dbReference>
<dbReference type="EMBL" id="RCBY01000362">
    <property type="protein sequence ID" value="RQH22488.1"/>
    <property type="molecule type" value="Genomic_DNA"/>
</dbReference>